<evidence type="ECO:0000313" key="3">
    <source>
        <dbReference type="EMBL" id="KAJ6827233.1"/>
    </source>
</evidence>
<proteinExistence type="predicted"/>
<reference evidence="3" key="1">
    <citation type="journal article" date="2023" name="GigaByte">
        <title>Genome assembly of the bearded iris, Iris pallida Lam.</title>
        <authorList>
            <person name="Bruccoleri R.E."/>
            <person name="Oakeley E.J."/>
            <person name="Faust A.M.E."/>
            <person name="Altorfer M."/>
            <person name="Dessus-Babus S."/>
            <person name="Burckhardt D."/>
            <person name="Oertli M."/>
            <person name="Naumann U."/>
            <person name="Petersen F."/>
            <person name="Wong J."/>
        </authorList>
    </citation>
    <scope>NUCLEOTIDE SEQUENCE</scope>
    <source>
        <strain evidence="3">GSM-AAB239-AS_SAM_17_03QT</strain>
    </source>
</reference>
<gene>
    <name evidence="3" type="ORF">M6B38_368960</name>
</gene>
<feature type="compositionally biased region" description="Basic and acidic residues" evidence="1">
    <location>
        <begin position="1"/>
        <end position="13"/>
    </location>
</feature>
<dbReference type="InterPro" id="IPR019159">
    <property type="entry name" value="CCDC93_CC"/>
</dbReference>
<dbReference type="PANTHER" id="PTHR16441:SF0">
    <property type="entry name" value="COILED-COIL DOMAIN-CONTAINING PROTEIN 93"/>
    <property type="match status" value="1"/>
</dbReference>
<feature type="region of interest" description="Disordered" evidence="1">
    <location>
        <begin position="1"/>
        <end position="23"/>
    </location>
</feature>
<feature type="domain" description="CCDC93 coiled-coil" evidence="2">
    <location>
        <begin position="23"/>
        <end position="246"/>
    </location>
</feature>
<reference evidence="3" key="2">
    <citation type="submission" date="2023-04" db="EMBL/GenBank/DDBJ databases">
        <authorList>
            <person name="Bruccoleri R.E."/>
            <person name="Oakeley E.J."/>
            <person name="Faust A.-M."/>
            <person name="Dessus-Babus S."/>
            <person name="Altorfer M."/>
            <person name="Burckhardt D."/>
            <person name="Oertli M."/>
            <person name="Naumann U."/>
            <person name="Petersen F."/>
            <person name="Wong J."/>
        </authorList>
    </citation>
    <scope>NUCLEOTIDE SEQUENCE</scope>
    <source>
        <strain evidence="3">GSM-AAB239-AS_SAM_17_03QT</strain>
        <tissue evidence="3">Leaf</tissue>
    </source>
</reference>
<dbReference type="Proteomes" id="UP001140949">
    <property type="component" value="Unassembled WGS sequence"/>
</dbReference>
<accession>A0AAX6GFE6</accession>
<dbReference type="GO" id="GO:0006893">
    <property type="term" value="P:Golgi to plasma membrane transport"/>
    <property type="evidence" value="ECO:0007669"/>
    <property type="project" value="TreeGrafter"/>
</dbReference>
<dbReference type="EMBL" id="JANAVB010020399">
    <property type="protein sequence ID" value="KAJ6827233.1"/>
    <property type="molecule type" value="Genomic_DNA"/>
</dbReference>
<comment type="caution">
    <text evidence="3">The sequence shown here is derived from an EMBL/GenBank/DDBJ whole genome shotgun (WGS) entry which is preliminary data.</text>
</comment>
<dbReference type="Pfam" id="PF09762">
    <property type="entry name" value="CCDC93_CC"/>
    <property type="match status" value="1"/>
</dbReference>
<dbReference type="PANTHER" id="PTHR16441">
    <property type="entry name" value="FIDIPIDINE"/>
    <property type="match status" value="1"/>
</dbReference>
<dbReference type="AlphaFoldDB" id="A0AAX6GFE6"/>
<sequence length="252" mass="29037">MSGDEDQKERDVHDDDDDANCSEDAIQELVKRIQLLKALQEEESDLWSEHAGMQSELSKPENRISPGNESNCHIVDIDQSLIDSSNKLNSAKKELAAKLRVILSLKRQIDEVPAQTELIQYERRFSELYAQIQERHRQTRKQYATYNALMEIKELMLKEISLLNSIDSQFQDAMTSVAGRSKLVDSMDIIVKGTQQKLEKVQLNLLAEQKICDNMKEKHAIAIAEQRQFSSLLKAFQEECARNERLRRLTSM</sequence>
<organism evidence="3 4">
    <name type="scientific">Iris pallida</name>
    <name type="common">Sweet iris</name>
    <dbReference type="NCBI Taxonomy" id="29817"/>
    <lineage>
        <taxon>Eukaryota</taxon>
        <taxon>Viridiplantae</taxon>
        <taxon>Streptophyta</taxon>
        <taxon>Embryophyta</taxon>
        <taxon>Tracheophyta</taxon>
        <taxon>Spermatophyta</taxon>
        <taxon>Magnoliopsida</taxon>
        <taxon>Liliopsida</taxon>
        <taxon>Asparagales</taxon>
        <taxon>Iridaceae</taxon>
        <taxon>Iridoideae</taxon>
        <taxon>Irideae</taxon>
        <taxon>Iris</taxon>
    </lineage>
</organism>
<evidence type="ECO:0000313" key="4">
    <source>
        <dbReference type="Proteomes" id="UP001140949"/>
    </source>
</evidence>
<feature type="region of interest" description="Disordered" evidence="1">
    <location>
        <begin position="47"/>
        <end position="68"/>
    </location>
</feature>
<dbReference type="InterPro" id="IPR039116">
    <property type="entry name" value="CCDC93"/>
</dbReference>
<keyword evidence="4" id="KW-1185">Reference proteome</keyword>
<name>A0AAX6GFE6_IRIPA</name>
<protein>
    <submittedName>
        <fullName evidence="3">Coiled-coil domain-containing protein 93</fullName>
    </submittedName>
</protein>
<evidence type="ECO:0000256" key="1">
    <source>
        <dbReference type="SAM" id="MobiDB-lite"/>
    </source>
</evidence>
<evidence type="ECO:0000259" key="2">
    <source>
        <dbReference type="Pfam" id="PF09762"/>
    </source>
</evidence>